<gene>
    <name evidence="2" type="ORF">GMLC_36890</name>
</gene>
<evidence type="ECO:0000259" key="1">
    <source>
        <dbReference type="Pfam" id="PF01593"/>
    </source>
</evidence>
<name>A0A6V8NCE8_9BACT</name>
<dbReference type="PRINTS" id="PR00469">
    <property type="entry name" value="PNDRDTASEII"/>
</dbReference>
<dbReference type="EMBL" id="BLXZ01000008">
    <property type="protein sequence ID" value="GFO70110.1"/>
    <property type="molecule type" value="Genomic_DNA"/>
</dbReference>
<dbReference type="PANTHER" id="PTHR21197">
    <property type="entry name" value="UDP-GALACTOPYRANOSE MUTASE"/>
    <property type="match status" value="1"/>
</dbReference>
<reference evidence="3" key="1">
    <citation type="submission" date="2020-06" db="EMBL/GenBank/DDBJ databases">
        <title>Draft genomic sequecing of Geomonas sp. Red745.</title>
        <authorList>
            <person name="Itoh H."/>
            <person name="Xu Z.X."/>
            <person name="Ushijima N."/>
            <person name="Masuda Y."/>
            <person name="Shiratori Y."/>
            <person name="Senoo K."/>
        </authorList>
    </citation>
    <scope>NUCLEOTIDE SEQUENCE [LARGE SCALE GENOMIC DNA]</scope>
    <source>
        <strain evidence="3">Red745</strain>
    </source>
</reference>
<protein>
    <recommendedName>
        <fullName evidence="1">Amine oxidase domain-containing protein</fullName>
    </recommendedName>
</protein>
<dbReference type="InterPro" id="IPR002937">
    <property type="entry name" value="Amino_oxidase"/>
</dbReference>
<dbReference type="NCBIfam" id="NF005548">
    <property type="entry name" value="PRK07208.1-4"/>
    <property type="match status" value="1"/>
</dbReference>
<dbReference type="NCBIfam" id="NF005546">
    <property type="entry name" value="PRK07208.1-2"/>
    <property type="match status" value="1"/>
</dbReference>
<dbReference type="InterPro" id="IPR036188">
    <property type="entry name" value="FAD/NAD-bd_sf"/>
</dbReference>
<dbReference type="Gene3D" id="3.50.50.60">
    <property type="entry name" value="FAD/NAD(P)-binding domain"/>
    <property type="match status" value="1"/>
</dbReference>
<dbReference type="SUPFAM" id="SSF51905">
    <property type="entry name" value="FAD/NAD(P)-binding domain"/>
    <property type="match status" value="1"/>
</dbReference>
<proteinExistence type="predicted"/>
<sequence>MHAATDPHSQAGERAEEPVLVIGAGPAGLTAAYELARRSVPVLVVEADDLVGGLARTVEYRGFRFDIGGHRFFTKVPSVAELWHQLLGPDLLSRPRLSRIYYQGRFFAYPLKPLDTLGNLGLLESLRILVSYLWRKLFPIRPEVSFEEWVSNRFGRRLYETFFRAYTEKVWGISCRELSAQWAAQRIRGLSVRTALLNMFPGVAPGRGSALKTLTERFDYPRLGPGMMWEALAEACRALGGKLQLESRVTRIFHEGGRVEAVEVVKDGRQVRLSASRVISTMPLRDLVQALSPPPPSEVRAAAARLRYRDFLVVALIVENPEIFPDNWIYIHDDSVRVGRIQNFKNWSPDLVPDPQQSCLGLEYFCFEDDDLWSLPDGVLVELARREVAAIGLVDPALVRDGRVVRMPKAYPMYDAGSLEALEVLQGYLEGFENLQPVGRNGMHKYNNMDHSMLAAQLAVRNIFGERHDLWSVNSDSEYLEESR</sequence>
<dbReference type="PANTHER" id="PTHR21197:SF0">
    <property type="entry name" value="UDP-GALACTOPYRANOSE MUTASE"/>
    <property type="match status" value="1"/>
</dbReference>
<dbReference type="NCBIfam" id="NF005547">
    <property type="entry name" value="PRK07208.1-3"/>
    <property type="match status" value="1"/>
</dbReference>
<dbReference type="Proteomes" id="UP000587586">
    <property type="component" value="Unassembled WGS sequence"/>
</dbReference>
<dbReference type="GO" id="GO:0050660">
    <property type="term" value="F:flavin adenine dinucleotide binding"/>
    <property type="evidence" value="ECO:0007669"/>
    <property type="project" value="TreeGrafter"/>
</dbReference>
<dbReference type="NCBIfam" id="NF005545">
    <property type="entry name" value="PRK07208.1-1"/>
    <property type="match status" value="1"/>
</dbReference>
<accession>A0A6V8NCE8</accession>
<dbReference type="GO" id="GO:0005829">
    <property type="term" value="C:cytosol"/>
    <property type="evidence" value="ECO:0007669"/>
    <property type="project" value="TreeGrafter"/>
</dbReference>
<evidence type="ECO:0000313" key="3">
    <source>
        <dbReference type="Proteomes" id="UP000587586"/>
    </source>
</evidence>
<dbReference type="GO" id="GO:0008767">
    <property type="term" value="F:UDP-galactopyranose mutase activity"/>
    <property type="evidence" value="ECO:0007669"/>
    <property type="project" value="TreeGrafter"/>
</dbReference>
<dbReference type="GO" id="GO:0016491">
    <property type="term" value="F:oxidoreductase activity"/>
    <property type="evidence" value="ECO:0007669"/>
    <property type="project" value="InterPro"/>
</dbReference>
<organism evidence="2 3">
    <name type="scientific">Geomonas limicola</name>
    <dbReference type="NCBI Taxonomy" id="2740186"/>
    <lineage>
        <taxon>Bacteria</taxon>
        <taxon>Pseudomonadati</taxon>
        <taxon>Thermodesulfobacteriota</taxon>
        <taxon>Desulfuromonadia</taxon>
        <taxon>Geobacterales</taxon>
        <taxon>Geobacteraceae</taxon>
        <taxon>Geomonas</taxon>
    </lineage>
</organism>
<dbReference type="AlphaFoldDB" id="A0A6V8NCE8"/>
<keyword evidence="3" id="KW-1185">Reference proteome</keyword>
<dbReference type="Pfam" id="PF01593">
    <property type="entry name" value="Amino_oxidase"/>
    <property type="match status" value="1"/>
</dbReference>
<feature type="domain" description="Amine oxidase" evidence="1">
    <location>
        <begin position="27"/>
        <end position="391"/>
    </location>
</feature>
<comment type="caution">
    <text evidence="2">The sequence shown here is derived from an EMBL/GenBank/DDBJ whole genome shotgun (WGS) entry which is preliminary data.</text>
</comment>
<dbReference type="RefSeq" id="WP_183362693.1">
    <property type="nucleotide sequence ID" value="NZ_BLXZ01000008.1"/>
</dbReference>
<evidence type="ECO:0000313" key="2">
    <source>
        <dbReference type="EMBL" id="GFO70110.1"/>
    </source>
</evidence>